<feature type="transmembrane region" description="Helical" evidence="2">
    <location>
        <begin position="290"/>
        <end position="311"/>
    </location>
</feature>
<keyword evidence="4" id="KW-0012">Acyltransferase</keyword>
<dbReference type="GO" id="GO:0016747">
    <property type="term" value="F:acyltransferase activity, transferring groups other than amino-acyl groups"/>
    <property type="evidence" value="ECO:0007669"/>
    <property type="project" value="InterPro"/>
</dbReference>
<dbReference type="RefSeq" id="WP_079189388.1">
    <property type="nucleotide sequence ID" value="NZ_FRBI01000001.1"/>
</dbReference>
<keyword evidence="2" id="KW-0812">Transmembrane</keyword>
<reference evidence="4 5" key="1">
    <citation type="submission" date="2016-11" db="EMBL/GenBank/DDBJ databases">
        <authorList>
            <person name="Jaros S."/>
            <person name="Januszkiewicz K."/>
            <person name="Wedrychowicz H."/>
        </authorList>
    </citation>
    <scope>NUCLEOTIDE SEQUENCE [LARGE SCALE GENOMIC DNA]</scope>
    <source>
        <strain evidence="4 5">CGMCC 4.2025</strain>
    </source>
</reference>
<sequence length="411" mass="45027">MSLHVPDSAGQATDSIPRPGGDPGALPEALPGPPAEPAAAPRPRGRLRALDGLRLVAALMVALYHYAGQDGIVAGSWGRTPRDIWPQASSMFNYGCLGVELFFVISGFVICMSGWGRTVKDFTISRITRLYPAYWAALIISTVVYVLADYKRIPDTDLLVNFSMLQMPLGAHRVLGVCWTLWAEMRFYVLFALVVVWPGASRKRVLLFCGLWMLAAAYADASDASSFVKVALMPEYAPYFIGGMGLYLIYRFGHDAVSWGIVVGAFLIGQRYAVAANTVGKHVHVFHHRTATGVTLVVFLSFLAVAVVTLVPRVAAVDWRWLTTAGILTYPFYLIHEHVGWVTIDQLVHRTSLPDDVILPLTVLVMLGVAWLVHLSVERTLAPRLKRVLGRSLSAEALSEDPVRQKASVGT</sequence>
<feature type="transmembrane region" description="Helical" evidence="2">
    <location>
        <begin position="174"/>
        <end position="198"/>
    </location>
</feature>
<dbReference type="GO" id="GO:0016787">
    <property type="term" value="F:hydrolase activity"/>
    <property type="evidence" value="ECO:0007669"/>
    <property type="project" value="UniProtKB-KW"/>
</dbReference>
<keyword evidence="4" id="KW-0808">Transferase</keyword>
<dbReference type="PANTHER" id="PTHR23028:SF53">
    <property type="entry name" value="ACYL_TRANSF_3 DOMAIN-CONTAINING PROTEIN"/>
    <property type="match status" value="1"/>
</dbReference>
<keyword evidence="2" id="KW-1133">Transmembrane helix</keyword>
<feature type="region of interest" description="Disordered" evidence="1">
    <location>
        <begin position="1"/>
        <end position="42"/>
    </location>
</feature>
<feature type="transmembrane region" description="Helical" evidence="2">
    <location>
        <begin position="91"/>
        <end position="115"/>
    </location>
</feature>
<keyword evidence="4" id="KW-0378">Hydrolase</keyword>
<proteinExistence type="predicted"/>
<feature type="transmembrane region" description="Helical" evidence="2">
    <location>
        <begin position="357"/>
        <end position="377"/>
    </location>
</feature>
<keyword evidence="5" id="KW-1185">Reference proteome</keyword>
<feature type="domain" description="Acyltransferase 3" evidence="3">
    <location>
        <begin position="49"/>
        <end position="373"/>
    </location>
</feature>
<dbReference type="AlphaFoldDB" id="A0A1M6U8F6"/>
<gene>
    <name evidence="4" type="ORF">SAMN05216499_101280</name>
</gene>
<evidence type="ECO:0000256" key="2">
    <source>
        <dbReference type="SAM" id="Phobius"/>
    </source>
</evidence>
<dbReference type="InterPro" id="IPR050879">
    <property type="entry name" value="Acyltransferase_3"/>
</dbReference>
<evidence type="ECO:0000259" key="3">
    <source>
        <dbReference type="Pfam" id="PF01757"/>
    </source>
</evidence>
<evidence type="ECO:0000256" key="1">
    <source>
        <dbReference type="SAM" id="MobiDB-lite"/>
    </source>
</evidence>
<keyword evidence="2" id="KW-0472">Membrane</keyword>
<dbReference type="Proteomes" id="UP000184111">
    <property type="component" value="Unassembled WGS sequence"/>
</dbReference>
<feature type="transmembrane region" description="Helical" evidence="2">
    <location>
        <begin position="127"/>
        <end position="148"/>
    </location>
</feature>
<organism evidence="4 5">
    <name type="scientific">Actinacidiphila paucisporea</name>
    <dbReference type="NCBI Taxonomy" id="310782"/>
    <lineage>
        <taxon>Bacteria</taxon>
        <taxon>Bacillati</taxon>
        <taxon>Actinomycetota</taxon>
        <taxon>Actinomycetes</taxon>
        <taxon>Kitasatosporales</taxon>
        <taxon>Streptomycetaceae</taxon>
        <taxon>Actinacidiphila</taxon>
    </lineage>
</organism>
<dbReference type="PANTHER" id="PTHR23028">
    <property type="entry name" value="ACETYLTRANSFERASE"/>
    <property type="match status" value="1"/>
</dbReference>
<feature type="transmembrane region" description="Helical" evidence="2">
    <location>
        <begin position="49"/>
        <end position="67"/>
    </location>
</feature>
<dbReference type="GO" id="GO:0009103">
    <property type="term" value="P:lipopolysaccharide biosynthetic process"/>
    <property type="evidence" value="ECO:0007669"/>
    <property type="project" value="TreeGrafter"/>
</dbReference>
<dbReference type="OrthoDB" id="9807745at2"/>
<dbReference type="Pfam" id="PF01757">
    <property type="entry name" value="Acyl_transf_3"/>
    <property type="match status" value="1"/>
</dbReference>
<feature type="transmembrane region" description="Helical" evidence="2">
    <location>
        <begin position="248"/>
        <end position="269"/>
    </location>
</feature>
<feature type="transmembrane region" description="Helical" evidence="2">
    <location>
        <begin position="205"/>
        <end position="228"/>
    </location>
</feature>
<dbReference type="EMBL" id="FRBI01000001">
    <property type="protein sequence ID" value="SHK65477.1"/>
    <property type="molecule type" value="Genomic_DNA"/>
</dbReference>
<evidence type="ECO:0000313" key="5">
    <source>
        <dbReference type="Proteomes" id="UP000184111"/>
    </source>
</evidence>
<protein>
    <submittedName>
        <fullName evidence="4">Peptidoglycan/LPS O-acetylase OafA/YrhL, contains acyltransferase and SGNH-hydrolase domains</fullName>
    </submittedName>
</protein>
<dbReference type="InterPro" id="IPR002656">
    <property type="entry name" value="Acyl_transf_3_dom"/>
</dbReference>
<dbReference type="STRING" id="310782.SAMN05216499_101280"/>
<evidence type="ECO:0000313" key="4">
    <source>
        <dbReference type="EMBL" id="SHK65477.1"/>
    </source>
</evidence>
<name>A0A1M6U8F6_9ACTN</name>
<dbReference type="GO" id="GO:0016020">
    <property type="term" value="C:membrane"/>
    <property type="evidence" value="ECO:0007669"/>
    <property type="project" value="TreeGrafter"/>
</dbReference>
<accession>A0A1M6U8F6</accession>